<accession>A0ABV5C1A8</accession>
<name>A0ABV5C1A8_9BACL</name>
<reference evidence="1 2" key="1">
    <citation type="submission" date="2024-09" db="EMBL/GenBank/DDBJ databases">
        <title>Paenibacillus zeirhizospherea sp. nov., isolated from surface of the maize (Zea mays) roots in a horticulture field, Hungary.</title>
        <authorList>
            <person name="Marton D."/>
            <person name="Farkas M."/>
            <person name="Bedics A."/>
            <person name="Toth E."/>
            <person name="Tancsics A."/>
            <person name="Boka K."/>
            <person name="Marati G."/>
            <person name="Kriszt B."/>
            <person name="Cserhati M."/>
        </authorList>
    </citation>
    <scope>NUCLEOTIDE SEQUENCE [LARGE SCALE GENOMIC DNA]</scope>
    <source>
        <strain evidence="1 2">JCM 18446</strain>
    </source>
</reference>
<organism evidence="1 2">
    <name type="scientific">Paenibacillus medicaginis</name>
    <dbReference type="NCBI Taxonomy" id="1470560"/>
    <lineage>
        <taxon>Bacteria</taxon>
        <taxon>Bacillati</taxon>
        <taxon>Bacillota</taxon>
        <taxon>Bacilli</taxon>
        <taxon>Bacillales</taxon>
        <taxon>Paenibacillaceae</taxon>
        <taxon>Paenibacillus</taxon>
    </lineage>
</organism>
<evidence type="ECO:0008006" key="3">
    <source>
        <dbReference type="Google" id="ProtNLM"/>
    </source>
</evidence>
<dbReference type="Proteomes" id="UP001580430">
    <property type="component" value="Unassembled WGS sequence"/>
</dbReference>
<protein>
    <recommendedName>
        <fullName evidence="3">DNA (cytosine-5-)-methyltransferase</fullName>
    </recommendedName>
</protein>
<dbReference type="EMBL" id="JBHIRY010000009">
    <property type="protein sequence ID" value="MFB5761053.1"/>
    <property type="molecule type" value="Genomic_DNA"/>
</dbReference>
<gene>
    <name evidence="1" type="ORF">ACE5LO_11685</name>
</gene>
<keyword evidence="2" id="KW-1185">Reference proteome</keyword>
<evidence type="ECO:0000313" key="1">
    <source>
        <dbReference type="EMBL" id="MFB5761053.1"/>
    </source>
</evidence>
<proteinExistence type="predicted"/>
<comment type="caution">
    <text evidence="1">The sequence shown here is derived from an EMBL/GenBank/DDBJ whole genome shotgun (WGS) entry which is preliminary data.</text>
</comment>
<dbReference type="RefSeq" id="WP_375520325.1">
    <property type="nucleotide sequence ID" value="NZ_JBHIRY010000009.1"/>
</dbReference>
<sequence length="93" mass="10014">MGGSTNELSDWLDGSGVNPLDALAEFVAAYPQPALMGQPQYEWEPPRVASGIKDRTPRLKALGNAVDPLQFYPIMAAIKAINDGLMREEGGAR</sequence>
<evidence type="ECO:0000313" key="2">
    <source>
        <dbReference type="Proteomes" id="UP001580430"/>
    </source>
</evidence>